<dbReference type="EnsemblPlants" id="TuG1812G0500001250.01.T01">
    <property type="protein sequence ID" value="TuG1812G0500001250.01.T01"/>
    <property type="gene ID" value="TuG1812G0500001250.01"/>
</dbReference>
<dbReference type="Proteomes" id="UP000015106">
    <property type="component" value="Chromosome 5"/>
</dbReference>
<feature type="compositionally biased region" description="Low complexity" evidence="1">
    <location>
        <begin position="109"/>
        <end position="125"/>
    </location>
</feature>
<reference evidence="2" key="2">
    <citation type="submission" date="2018-03" db="EMBL/GenBank/DDBJ databases">
        <title>The Triticum urartu genome reveals the dynamic nature of wheat genome evolution.</title>
        <authorList>
            <person name="Ling H."/>
            <person name="Ma B."/>
            <person name="Shi X."/>
            <person name="Liu H."/>
            <person name="Dong L."/>
            <person name="Sun H."/>
            <person name="Cao Y."/>
            <person name="Gao Q."/>
            <person name="Zheng S."/>
            <person name="Li Y."/>
            <person name="Yu Y."/>
            <person name="Du H."/>
            <person name="Qi M."/>
            <person name="Li Y."/>
            <person name="Yu H."/>
            <person name="Cui Y."/>
            <person name="Wang N."/>
            <person name="Chen C."/>
            <person name="Wu H."/>
            <person name="Zhao Y."/>
            <person name="Zhang J."/>
            <person name="Li Y."/>
            <person name="Zhou W."/>
            <person name="Zhang B."/>
            <person name="Hu W."/>
            <person name="Eijk M."/>
            <person name="Tang J."/>
            <person name="Witsenboer H."/>
            <person name="Zhao S."/>
            <person name="Li Z."/>
            <person name="Zhang A."/>
            <person name="Wang D."/>
            <person name="Liang C."/>
        </authorList>
    </citation>
    <scope>NUCLEOTIDE SEQUENCE [LARGE SCALE GENOMIC DNA]</scope>
    <source>
        <strain evidence="2">cv. G1812</strain>
    </source>
</reference>
<feature type="region of interest" description="Disordered" evidence="1">
    <location>
        <begin position="80"/>
        <end position="131"/>
    </location>
</feature>
<evidence type="ECO:0000256" key="1">
    <source>
        <dbReference type="SAM" id="MobiDB-lite"/>
    </source>
</evidence>
<protein>
    <submittedName>
        <fullName evidence="2">Uncharacterized protein</fullName>
    </submittedName>
</protein>
<accession>A0A8R7QA87</accession>
<evidence type="ECO:0000313" key="3">
    <source>
        <dbReference type="Proteomes" id="UP000015106"/>
    </source>
</evidence>
<keyword evidence="3" id="KW-1185">Reference proteome</keyword>
<organism evidence="2 3">
    <name type="scientific">Triticum urartu</name>
    <name type="common">Red wild einkorn</name>
    <name type="synonym">Crithodium urartu</name>
    <dbReference type="NCBI Taxonomy" id="4572"/>
    <lineage>
        <taxon>Eukaryota</taxon>
        <taxon>Viridiplantae</taxon>
        <taxon>Streptophyta</taxon>
        <taxon>Embryophyta</taxon>
        <taxon>Tracheophyta</taxon>
        <taxon>Spermatophyta</taxon>
        <taxon>Magnoliopsida</taxon>
        <taxon>Liliopsida</taxon>
        <taxon>Poales</taxon>
        <taxon>Poaceae</taxon>
        <taxon>BOP clade</taxon>
        <taxon>Pooideae</taxon>
        <taxon>Triticodae</taxon>
        <taxon>Triticeae</taxon>
        <taxon>Triticinae</taxon>
        <taxon>Triticum</taxon>
    </lineage>
</organism>
<proteinExistence type="predicted"/>
<reference evidence="2" key="3">
    <citation type="submission" date="2022-06" db="UniProtKB">
        <authorList>
            <consortium name="EnsemblPlants"/>
        </authorList>
    </citation>
    <scope>IDENTIFICATION</scope>
</reference>
<name>A0A8R7QA87_TRIUA</name>
<dbReference type="Gramene" id="TuG1812G0500001250.01.T01">
    <property type="protein sequence ID" value="TuG1812G0500001250.01.T01"/>
    <property type="gene ID" value="TuG1812G0500001250.01"/>
</dbReference>
<dbReference type="AlphaFoldDB" id="A0A8R7QA87"/>
<evidence type="ECO:0000313" key="2">
    <source>
        <dbReference type="EnsemblPlants" id="TuG1812G0500001250.01.T01"/>
    </source>
</evidence>
<sequence length="131" mass="14364">AILPPSSLAPLALFPAPTRAHRRCRPVTAAATELRAPGEHSHWLRCIPPRRLRRPRTRVGMEMHQTAGLVVVFPVGCRTTSSSIRRPQGIPEPTDLPYSPDMLEPRSQTPPSTTTPTTPEVPTTTCCPLMT</sequence>
<reference evidence="3" key="1">
    <citation type="journal article" date="2013" name="Nature">
        <title>Draft genome of the wheat A-genome progenitor Triticum urartu.</title>
        <authorList>
            <person name="Ling H.Q."/>
            <person name="Zhao S."/>
            <person name="Liu D."/>
            <person name="Wang J."/>
            <person name="Sun H."/>
            <person name="Zhang C."/>
            <person name="Fan H."/>
            <person name="Li D."/>
            <person name="Dong L."/>
            <person name="Tao Y."/>
            <person name="Gao C."/>
            <person name="Wu H."/>
            <person name="Li Y."/>
            <person name="Cui Y."/>
            <person name="Guo X."/>
            <person name="Zheng S."/>
            <person name="Wang B."/>
            <person name="Yu K."/>
            <person name="Liang Q."/>
            <person name="Yang W."/>
            <person name="Lou X."/>
            <person name="Chen J."/>
            <person name="Feng M."/>
            <person name="Jian J."/>
            <person name="Zhang X."/>
            <person name="Luo G."/>
            <person name="Jiang Y."/>
            <person name="Liu J."/>
            <person name="Wang Z."/>
            <person name="Sha Y."/>
            <person name="Zhang B."/>
            <person name="Wu H."/>
            <person name="Tang D."/>
            <person name="Shen Q."/>
            <person name="Xue P."/>
            <person name="Zou S."/>
            <person name="Wang X."/>
            <person name="Liu X."/>
            <person name="Wang F."/>
            <person name="Yang Y."/>
            <person name="An X."/>
            <person name="Dong Z."/>
            <person name="Zhang K."/>
            <person name="Zhang X."/>
            <person name="Luo M.C."/>
            <person name="Dvorak J."/>
            <person name="Tong Y."/>
            <person name="Wang J."/>
            <person name="Yang H."/>
            <person name="Li Z."/>
            <person name="Wang D."/>
            <person name="Zhang A."/>
            <person name="Wang J."/>
        </authorList>
    </citation>
    <scope>NUCLEOTIDE SEQUENCE</scope>
    <source>
        <strain evidence="3">cv. G1812</strain>
    </source>
</reference>